<protein>
    <submittedName>
        <fullName evidence="4">Uncharacterized protein LOC106013777</fullName>
    </submittedName>
</protein>
<evidence type="ECO:0000313" key="3">
    <source>
        <dbReference type="Proteomes" id="UP000694888"/>
    </source>
</evidence>
<accession>A0ABM1ADY4</accession>
<dbReference type="RefSeq" id="XP_012945854.1">
    <property type="nucleotide sequence ID" value="XM_013090400.2"/>
</dbReference>
<proteinExistence type="predicted"/>
<evidence type="ECO:0000256" key="2">
    <source>
        <dbReference type="SAM" id="Phobius"/>
    </source>
</evidence>
<feature type="region of interest" description="Disordered" evidence="1">
    <location>
        <begin position="184"/>
        <end position="210"/>
    </location>
</feature>
<feature type="transmembrane region" description="Helical" evidence="2">
    <location>
        <begin position="155"/>
        <end position="176"/>
    </location>
</feature>
<dbReference type="Gene3D" id="1.20.140.150">
    <property type="match status" value="1"/>
</dbReference>
<sequence>MTCKDLGKFFLVGTAISLFGVIFFLSSLPSSSWSILQREADAASIGPYRVCFWDKQIQEAASNIHCGSPGYFPSSLVTVHAVVVLAVVSSSLFCVSSVFHCVLMAPKTPCVTWMAGVSAGLSLVAGLCILGVVTLWCVLVHRALDGWHGYYDNTISWPVVLCTAGGGACLVGGAIVMGNAVKRAGQTPSAPPPPPPHPPRHAHPVKSGSA</sequence>
<keyword evidence="2" id="KW-0472">Membrane</keyword>
<name>A0ABM1ADY4_APLCA</name>
<feature type="transmembrane region" description="Helical" evidence="2">
    <location>
        <begin position="9"/>
        <end position="28"/>
    </location>
</feature>
<feature type="transmembrane region" description="Helical" evidence="2">
    <location>
        <begin position="77"/>
        <end position="99"/>
    </location>
</feature>
<evidence type="ECO:0000313" key="4">
    <source>
        <dbReference type="RefSeq" id="XP_012945854.1"/>
    </source>
</evidence>
<dbReference type="Proteomes" id="UP000694888">
    <property type="component" value="Unplaced"/>
</dbReference>
<keyword evidence="2" id="KW-0812">Transmembrane</keyword>
<keyword evidence="2" id="KW-1133">Transmembrane helix</keyword>
<gene>
    <name evidence="4" type="primary">LOC106013777</name>
</gene>
<reference evidence="4" key="1">
    <citation type="submission" date="2025-08" db="UniProtKB">
        <authorList>
            <consortium name="RefSeq"/>
        </authorList>
    </citation>
    <scope>IDENTIFICATION</scope>
</reference>
<feature type="transmembrane region" description="Helical" evidence="2">
    <location>
        <begin position="111"/>
        <end position="135"/>
    </location>
</feature>
<feature type="non-terminal residue" evidence="4">
    <location>
        <position position="210"/>
    </location>
</feature>
<keyword evidence="3" id="KW-1185">Reference proteome</keyword>
<evidence type="ECO:0000256" key="1">
    <source>
        <dbReference type="SAM" id="MobiDB-lite"/>
    </source>
</evidence>
<dbReference type="GeneID" id="106013777"/>
<organism evidence="3 4">
    <name type="scientific">Aplysia californica</name>
    <name type="common">California sea hare</name>
    <dbReference type="NCBI Taxonomy" id="6500"/>
    <lineage>
        <taxon>Eukaryota</taxon>
        <taxon>Metazoa</taxon>
        <taxon>Spiralia</taxon>
        <taxon>Lophotrochozoa</taxon>
        <taxon>Mollusca</taxon>
        <taxon>Gastropoda</taxon>
        <taxon>Heterobranchia</taxon>
        <taxon>Euthyneura</taxon>
        <taxon>Tectipleura</taxon>
        <taxon>Aplysiida</taxon>
        <taxon>Aplysioidea</taxon>
        <taxon>Aplysiidae</taxon>
        <taxon>Aplysia</taxon>
    </lineage>
</organism>